<protein>
    <submittedName>
        <fullName evidence="9">DNA damage-regulated autophagy modulator protein 2</fullName>
    </submittedName>
</protein>
<reference evidence="9" key="1">
    <citation type="submission" date="2022-11" db="UniProtKB">
        <authorList>
            <consortium name="WormBaseParasite"/>
        </authorList>
    </citation>
    <scope>IDENTIFICATION</scope>
</reference>
<evidence type="ECO:0000256" key="4">
    <source>
        <dbReference type="ARBA" id="ARBA00022989"/>
    </source>
</evidence>
<evidence type="ECO:0000313" key="8">
    <source>
        <dbReference type="Proteomes" id="UP000887566"/>
    </source>
</evidence>
<feature type="transmembrane region" description="Helical" evidence="6">
    <location>
        <begin position="7"/>
        <end position="34"/>
    </location>
</feature>
<comment type="similarity">
    <text evidence="2">Belongs to the DRAM/TMEM150 family.</text>
</comment>
<dbReference type="Proteomes" id="UP000887566">
    <property type="component" value="Unplaced"/>
</dbReference>
<dbReference type="InterPro" id="IPR050911">
    <property type="entry name" value="DRAM/TMEM150_Autophagy_Mod"/>
</dbReference>
<dbReference type="WBParaSite" id="PSAMB.scaffold3543size17860.g21819.t1">
    <property type="protein sequence ID" value="PSAMB.scaffold3543size17860.g21819.t1"/>
    <property type="gene ID" value="PSAMB.scaffold3543size17860.g21819"/>
</dbReference>
<dbReference type="AlphaFoldDB" id="A0A914WAA8"/>
<keyword evidence="8" id="KW-1185">Reference proteome</keyword>
<accession>A0A914WAA8</accession>
<evidence type="ECO:0000259" key="7">
    <source>
        <dbReference type="Pfam" id="PF10277"/>
    </source>
</evidence>
<keyword evidence="5 6" id="KW-0472">Membrane</keyword>
<evidence type="ECO:0000256" key="6">
    <source>
        <dbReference type="SAM" id="Phobius"/>
    </source>
</evidence>
<evidence type="ECO:0000256" key="1">
    <source>
        <dbReference type="ARBA" id="ARBA00004127"/>
    </source>
</evidence>
<sequence length="289" mass="32558">MYHTARLLFLLPLIGFFFIPMGFFITYAISVLVGSVSPLFPMISDTGTTHPSNYVFGAIVHFGSLVYCVTGLYVYTIRRMLISRASNLTPWRKTTAVWVNRLMPIGLLISTLGAIVVAHVEYTQNPILHFVGTLICFGGAMAYMTLTTILSLAMPLMRWLSTVRVAICVTTSVCFVGFITHLHYVVKYGIQQQQSPTSIFIGRFHIDPQQNDTNWTVVKALAMGSFCEWLMAFCYGFYMLTFAVEFGKIRVRLPVPVIDQAAADVYGKDEPKEARPMPMISINYNDFRH</sequence>
<dbReference type="GO" id="GO:0012505">
    <property type="term" value="C:endomembrane system"/>
    <property type="evidence" value="ECO:0007669"/>
    <property type="project" value="UniProtKB-SubCell"/>
</dbReference>
<dbReference type="PANTHER" id="PTHR21324">
    <property type="entry name" value="FASTING-INDUCIBLE INTEGRAL MEMBRANE PROTEIN TM6P1-RELATED"/>
    <property type="match status" value="1"/>
</dbReference>
<feature type="domain" description="CWH43-like N-terminal" evidence="7">
    <location>
        <begin position="9"/>
        <end position="248"/>
    </location>
</feature>
<keyword evidence="3 6" id="KW-0812">Transmembrane</keyword>
<evidence type="ECO:0000256" key="2">
    <source>
        <dbReference type="ARBA" id="ARBA00006565"/>
    </source>
</evidence>
<dbReference type="PANTHER" id="PTHR21324:SF2">
    <property type="entry name" value="EG:22E5.9 PROTEIN"/>
    <property type="match status" value="1"/>
</dbReference>
<feature type="transmembrane region" description="Helical" evidence="6">
    <location>
        <begin position="54"/>
        <end position="77"/>
    </location>
</feature>
<comment type="subcellular location">
    <subcellularLocation>
        <location evidence="1">Endomembrane system</location>
        <topology evidence="1">Multi-pass membrane protein</topology>
    </subcellularLocation>
</comment>
<keyword evidence="4 6" id="KW-1133">Transmembrane helix</keyword>
<evidence type="ECO:0000256" key="3">
    <source>
        <dbReference type="ARBA" id="ARBA00022692"/>
    </source>
</evidence>
<evidence type="ECO:0000256" key="5">
    <source>
        <dbReference type="ARBA" id="ARBA00023136"/>
    </source>
</evidence>
<feature type="transmembrane region" description="Helical" evidence="6">
    <location>
        <begin position="126"/>
        <end position="153"/>
    </location>
</feature>
<feature type="transmembrane region" description="Helical" evidence="6">
    <location>
        <begin position="98"/>
        <end position="120"/>
    </location>
</feature>
<name>A0A914WAA8_9BILA</name>
<evidence type="ECO:0000313" key="9">
    <source>
        <dbReference type="WBParaSite" id="PSAMB.scaffold3543size17860.g21819.t1"/>
    </source>
</evidence>
<proteinExistence type="inferred from homology"/>
<feature type="transmembrane region" description="Helical" evidence="6">
    <location>
        <begin position="220"/>
        <end position="244"/>
    </location>
</feature>
<dbReference type="InterPro" id="IPR019402">
    <property type="entry name" value="CWH43_N"/>
</dbReference>
<feature type="transmembrane region" description="Helical" evidence="6">
    <location>
        <begin position="165"/>
        <end position="186"/>
    </location>
</feature>
<dbReference type="Pfam" id="PF10277">
    <property type="entry name" value="Frag1"/>
    <property type="match status" value="1"/>
</dbReference>
<organism evidence="8 9">
    <name type="scientific">Plectus sambesii</name>
    <dbReference type="NCBI Taxonomy" id="2011161"/>
    <lineage>
        <taxon>Eukaryota</taxon>
        <taxon>Metazoa</taxon>
        <taxon>Ecdysozoa</taxon>
        <taxon>Nematoda</taxon>
        <taxon>Chromadorea</taxon>
        <taxon>Plectida</taxon>
        <taxon>Plectina</taxon>
        <taxon>Plectoidea</taxon>
        <taxon>Plectidae</taxon>
        <taxon>Plectus</taxon>
    </lineage>
</organism>